<dbReference type="InterPro" id="IPR038717">
    <property type="entry name" value="Tc1-like_DDE_dom"/>
</dbReference>
<organism evidence="2 3">
    <name type="scientific">Terfezia boudieri ATCC MYA-4762</name>
    <dbReference type="NCBI Taxonomy" id="1051890"/>
    <lineage>
        <taxon>Eukaryota</taxon>
        <taxon>Fungi</taxon>
        <taxon>Dikarya</taxon>
        <taxon>Ascomycota</taxon>
        <taxon>Pezizomycotina</taxon>
        <taxon>Pezizomycetes</taxon>
        <taxon>Pezizales</taxon>
        <taxon>Pezizaceae</taxon>
        <taxon>Terfezia</taxon>
    </lineage>
</organism>
<protein>
    <submittedName>
        <fullName evidence="2">Transposable element Tcb2 transposase</fullName>
    </submittedName>
</protein>
<dbReference type="STRING" id="1051890.A0A3N4LVB4"/>
<feature type="non-terminal residue" evidence="2">
    <location>
        <position position="1"/>
    </location>
</feature>
<dbReference type="OrthoDB" id="4737581at2759"/>
<proteinExistence type="predicted"/>
<name>A0A3N4LVB4_9PEZI</name>
<keyword evidence="3" id="KW-1185">Reference proteome</keyword>
<gene>
    <name evidence="2" type="ORF">L211DRAFT_781046</name>
</gene>
<dbReference type="Gene3D" id="3.30.420.10">
    <property type="entry name" value="Ribonuclease H-like superfamily/Ribonuclease H"/>
    <property type="match status" value="1"/>
</dbReference>
<sequence>EPLLFMEDNAPAHRSRVSQAAQTQLGLAPYRLDWPASSPNLNPIENIWLLLKSRIQSGI</sequence>
<evidence type="ECO:0000313" key="2">
    <source>
        <dbReference type="EMBL" id="RPB26730.1"/>
    </source>
</evidence>
<dbReference type="InParanoid" id="A0A3N4LVB4"/>
<accession>A0A3N4LVB4</accession>
<evidence type="ECO:0000259" key="1">
    <source>
        <dbReference type="Pfam" id="PF13358"/>
    </source>
</evidence>
<dbReference type="InterPro" id="IPR036397">
    <property type="entry name" value="RNaseH_sf"/>
</dbReference>
<dbReference type="AlphaFoldDB" id="A0A3N4LVB4"/>
<dbReference type="EMBL" id="ML121533">
    <property type="protein sequence ID" value="RPB26730.1"/>
    <property type="molecule type" value="Genomic_DNA"/>
</dbReference>
<evidence type="ECO:0000313" key="3">
    <source>
        <dbReference type="Proteomes" id="UP000267821"/>
    </source>
</evidence>
<reference evidence="2 3" key="1">
    <citation type="journal article" date="2018" name="Nat. Ecol. Evol.">
        <title>Pezizomycetes genomes reveal the molecular basis of ectomycorrhizal truffle lifestyle.</title>
        <authorList>
            <person name="Murat C."/>
            <person name="Payen T."/>
            <person name="Noel B."/>
            <person name="Kuo A."/>
            <person name="Morin E."/>
            <person name="Chen J."/>
            <person name="Kohler A."/>
            <person name="Krizsan K."/>
            <person name="Balestrini R."/>
            <person name="Da Silva C."/>
            <person name="Montanini B."/>
            <person name="Hainaut M."/>
            <person name="Levati E."/>
            <person name="Barry K.W."/>
            <person name="Belfiori B."/>
            <person name="Cichocki N."/>
            <person name="Clum A."/>
            <person name="Dockter R.B."/>
            <person name="Fauchery L."/>
            <person name="Guy J."/>
            <person name="Iotti M."/>
            <person name="Le Tacon F."/>
            <person name="Lindquist E.A."/>
            <person name="Lipzen A."/>
            <person name="Malagnac F."/>
            <person name="Mello A."/>
            <person name="Molinier V."/>
            <person name="Miyauchi S."/>
            <person name="Poulain J."/>
            <person name="Riccioni C."/>
            <person name="Rubini A."/>
            <person name="Sitrit Y."/>
            <person name="Splivallo R."/>
            <person name="Traeger S."/>
            <person name="Wang M."/>
            <person name="Zifcakova L."/>
            <person name="Wipf D."/>
            <person name="Zambonelli A."/>
            <person name="Paolocci F."/>
            <person name="Nowrousian M."/>
            <person name="Ottonello S."/>
            <person name="Baldrian P."/>
            <person name="Spatafora J.W."/>
            <person name="Henrissat B."/>
            <person name="Nagy L.G."/>
            <person name="Aury J.M."/>
            <person name="Wincker P."/>
            <person name="Grigoriev I.V."/>
            <person name="Bonfante P."/>
            <person name="Martin F.M."/>
        </authorList>
    </citation>
    <scope>NUCLEOTIDE SEQUENCE [LARGE SCALE GENOMIC DNA]</scope>
    <source>
        <strain evidence="2 3">ATCC MYA-4762</strain>
    </source>
</reference>
<dbReference type="Proteomes" id="UP000267821">
    <property type="component" value="Unassembled WGS sequence"/>
</dbReference>
<dbReference type="GO" id="GO:0003676">
    <property type="term" value="F:nucleic acid binding"/>
    <property type="evidence" value="ECO:0007669"/>
    <property type="project" value="InterPro"/>
</dbReference>
<feature type="domain" description="Tc1-like transposase DDE" evidence="1">
    <location>
        <begin position="4"/>
        <end position="57"/>
    </location>
</feature>
<dbReference type="Pfam" id="PF13358">
    <property type="entry name" value="DDE_3"/>
    <property type="match status" value="1"/>
</dbReference>